<feature type="domain" description="Transglycosylase SLT" evidence="1">
    <location>
        <begin position="7"/>
        <end position="190"/>
    </location>
</feature>
<evidence type="ECO:0000259" key="1">
    <source>
        <dbReference type="Pfam" id="PF19489"/>
    </source>
</evidence>
<dbReference type="AlphaFoldDB" id="A0A0A0EHS9"/>
<name>A0A0A0EHS9_9RHOB</name>
<accession>A0A0A0EHS9</accession>
<dbReference type="Pfam" id="PF19489">
    <property type="entry name" value="SLT_4"/>
    <property type="match status" value="1"/>
</dbReference>
<dbReference type="InterPro" id="IPR023346">
    <property type="entry name" value="Lysozyme-like_dom_sf"/>
</dbReference>
<dbReference type="CDD" id="cd00442">
    <property type="entry name" value="Lyz-like"/>
    <property type="match status" value="1"/>
</dbReference>
<dbReference type="eggNOG" id="COG4764">
    <property type="taxonomic scope" value="Bacteria"/>
</dbReference>
<dbReference type="InterPro" id="IPR045795">
    <property type="entry name" value="SLT_4"/>
</dbReference>
<dbReference type="Gene3D" id="1.10.530.10">
    <property type="match status" value="1"/>
</dbReference>
<reference evidence="2 3" key="1">
    <citation type="journal article" date="2015" name="Antonie Van Leeuwenhoek">
        <title>Pseudooceanicola atlanticus gen. nov. sp. nov., isolated from surface seawater of the Atlantic Ocean and reclassification of Oceanicola batsensis, Oceanicola marinus, Oceanicola nitratireducens, Oceanicola nanhaiensis, Oceanicola antarcticus and Oceanicola flagellatus, as Pseudooceanicola batsensis comb. nov., Pseudooceanicola marinus comb. nov., Pseudooceanicola nitratireducens comb. nov., Pseudooceanicola nanhaiensis comb. nov., Pseudooceanicola antarcticus comb. nov., and Pseudooceanicola flagellatus comb. nov.</title>
        <authorList>
            <person name="Lai Q."/>
            <person name="Li G."/>
            <person name="Liu X."/>
            <person name="Du Y."/>
            <person name="Sun F."/>
            <person name="Shao Z."/>
        </authorList>
    </citation>
    <scope>NUCLEOTIDE SEQUENCE [LARGE SCALE GENOMIC DNA]</scope>
    <source>
        <strain evidence="2 3">22II-s11g</strain>
    </source>
</reference>
<dbReference type="RefSeq" id="WP_043747240.1">
    <property type="nucleotide sequence ID" value="NZ_AQQX01000002.1"/>
</dbReference>
<dbReference type="STRING" id="1461694.ATO9_07470"/>
<evidence type="ECO:0000313" key="3">
    <source>
        <dbReference type="Proteomes" id="UP000030004"/>
    </source>
</evidence>
<keyword evidence="3" id="KW-1185">Reference proteome</keyword>
<dbReference type="Proteomes" id="UP000030004">
    <property type="component" value="Unassembled WGS sequence"/>
</dbReference>
<gene>
    <name evidence="2" type="ORF">ATO9_07470</name>
</gene>
<dbReference type="PROSITE" id="PS51257">
    <property type="entry name" value="PROKAR_LIPOPROTEIN"/>
    <property type="match status" value="1"/>
</dbReference>
<protein>
    <submittedName>
        <fullName evidence="2">Lytic transglycosylase</fullName>
    </submittedName>
</protein>
<dbReference type="EMBL" id="AQQX01000002">
    <property type="protein sequence ID" value="KGM49840.1"/>
    <property type="molecule type" value="Genomic_DNA"/>
</dbReference>
<dbReference type="OrthoDB" id="9789144at2"/>
<comment type="caution">
    <text evidence="2">The sequence shown here is derived from an EMBL/GenBank/DDBJ whole genome shotgun (WGS) entry which is preliminary data.</text>
</comment>
<proteinExistence type="predicted"/>
<sequence>MMRALSAVLILLMVASCGGPKGSPRNLDNACLLLKERKPYARHLRKVERRYGIPKHVIMAMIHQESKFDGNARTPHRYALGIIPMGRQSSAYGYSQALDGTWDEYRQETGNRRARRNNFSDATDFMGWYMTKTRDRLGIPMTDARNQYLAYHDGHTGYARGTWRKKAWLVDVSARVAQRAEMYRGQLQRCPYD</sequence>
<organism evidence="2 3">
    <name type="scientific">Pseudooceanicola atlanticus</name>
    <dbReference type="NCBI Taxonomy" id="1461694"/>
    <lineage>
        <taxon>Bacteria</taxon>
        <taxon>Pseudomonadati</taxon>
        <taxon>Pseudomonadota</taxon>
        <taxon>Alphaproteobacteria</taxon>
        <taxon>Rhodobacterales</taxon>
        <taxon>Paracoccaceae</taxon>
        <taxon>Pseudooceanicola</taxon>
    </lineage>
</organism>
<dbReference type="SUPFAM" id="SSF53955">
    <property type="entry name" value="Lysozyme-like"/>
    <property type="match status" value="1"/>
</dbReference>
<evidence type="ECO:0000313" key="2">
    <source>
        <dbReference type="EMBL" id="KGM49840.1"/>
    </source>
</evidence>